<keyword evidence="2" id="KW-1185">Reference proteome</keyword>
<gene>
    <name evidence="1" type="ORF">GALMADRAFT_259875</name>
</gene>
<dbReference type="EMBL" id="KL142428">
    <property type="protein sequence ID" value="KDR66048.1"/>
    <property type="molecule type" value="Genomic_DNA"/>
</dbReference>
<proteinExistence type="predicted"/>
<dbReference type="Proteomes" id="UP000027222">
    <property type="component" value="Unassembled WGS sequence"/>
</dbReference>
<organism evidence="1 2">
    <name type="scientific">Galerina marginata (strain CBS 339.88)</name>
    <dbReference type="NCBI Taxonomy" id="685588"/>
    <lineage>
        <taxon>Eukaryota</taxon>
        <taxon>Fungi</taxon>
        <taxon>Dikarya</taxon>
        <taxon>Basidiomycota</taxon>
        <taxon>Agaricomycotina</taxon>
        <taxon>Agaricomycetes</taxon>
        <taxon>Agaricomycetidae</taxon>
        <taxon>Agaricales</taxon>
        <taxon>Agaricineae</taxon>
        <taxon>Strophariaceae</taxon>
        <taxon>Galerina</taxon>
    </lineage>
</organism>
<name>A0A067SH26_GALM3</name>
<dbReference type="HOGENOM" id="CLU_1170708_0_0_1"/>
<protein>
    <submittedName>
        <fullName evidence="1">Uncharacterized protein</fullName>
    </submittedName>
</protein>
<evidence type="ECO:0000313" key="2">
    <source>
        <dbReference type="Proteomes" id="UP000027222"/>
    </source>
</evidence>
<sequence length="237" mass="26763">MSTSSGQVVFLFRNHANPHEFHYRTRVGEGRRKAVYFSDWAAFVRPPVREPREDKDFISAVTWHRRHARTRSSVPLSSFCFPQRSLPARGAQLVFSACFHCRVRVRASSSPSPARRAGNLGINTDDRPQRQLDVQYLNVQPHPILPRHATPDRVPARHVVKTRESHSMHQHPHGSGYIQQPNHPALTTSALSHPSSVVPSPSFVISSLRLQVAFCYTQFKEQGFAALALLSRPGVHM</sequence>
<accession>A0A067SH26</accession>
<reference evidence="2" key="1">
    <citation type="journal article" date="2014" name="Proc. Natl. Acad. Sci. U.S.A.">
        <title>Extensive sampling of basidiomycete genomes demonstrates inadequacy of the white-rot/brown-rot paradigm for wood decay fungi.</title>
        <authorList>
            <person name="Riley R."/>
            <person name="Salamov A.A."/>
            <person name="Brown D.W."/>
            <person name="Nagy L.G."/>
            <person name="Floudas D."/>
            <person name="Held B.W."/>
            <person name="Levasseur A."/>
            <person name="Lombard V."/>
            <person name="Morin E."/>
            <person name="Otillar R."/>
            <person name="Lindquist E.A."/>
            <person name="Sun H."/>
            <person name="LaButti K.M."/>
            <person name="Schmutz J."/>
            <person name="Jabbour D."/>
            <person name="Luo H."/>
            <person name="Baker S.E."/>
            <person name="Pisabarro A.G."/>
            <person name="Walton J.D."/>
            <person name="Blanchette R.A."/>
            <person name="Henrissat B."/>
            <person name="Martin F."/>
            <person name="Cullen D."/>
            <person name="Hibbett D.S."/>
            <person name="Grigoriev I.V."/>
        </authorList>
    </citation>
    <scope>NUCLEOTIDE SEQUENCE [LARGE SCALE GENOMIC DNA]</scope>
    <source>
        <strain evidence="2">CBS 339.88</strain>
    </source>
</reference>
<evidence type="ECO:0000313" key="1">
    <source>
        <dbReference type="EMBL" id="KDR66048.1"/>
    </source>
</evidence>
<dbReference type="AlphaFoldDB" id="A0A067SH26"/>